<proteinExistence type="inferred from homology"/>
<evidence type="ECO:0000256" key="4">
    <source>
        <dbReference type="ARBA" id="ARBA00023034"/>
    </source>
</evidence>
<name>A0A0U9HJC2_KLENI</name>
<dbReference type="InterPro" id="IPR004263">
    <property type="entry name" value="Exostosin"/>
</dbReference>
<evidence type="ECO:0000256" key="5">
    <source>
        <dbReference type="SAM" id="MobiDB-lite"/>
    </source>
</evidence>
<comment type="similarity">
    <text evidence="2">Belongs to the glycosyltransferase 47 family.</text>
</comment>
<comment type="subcellular location">
    <subcellularLocation>
        <location evidence="1">Golgi apparatus membrane</location>
        <topology evidence="1">Single-pass type II membrane protein</topology>
    </subcellularLocation>
</comment>
<dbReference type="OMA" id="QMENDEG"/>
<dbReference type="GO" id="GO:0000139">
    <property type="term" value="C:Golgi membrane"/>
    <property type="evidence" value="ECO:0007669"/>
    <property type="project" value="UniProtKB-SubCell"/>
</dbReference>
<evidence type="ECO:0000256" key="1">
    <source>
        <dbReference type="ARBA" id="ARBA00004323"/>
    </source>
</evidence>
<keyword evidence="4" id="KW-0333">Golgi apparatus</keyword>
<dbReference type="PANTHER" id="PTHR11062:SF117">
    <property type="entry name" value="XYLOGLUCAN-SPECIFIC GALACTURONOSYLTRANSFERASE 1"/>
    <property type="match status" value="1"/>
</dbReference>
<evidence type="ECO:0000256" key="2">
    <source>
        <dbReference type="ARBA" id="ARBA00010271"/>
    </source>
</evidence>
<dbReference type="STRING" id="105231.A0A0U9HJC2"/>
<feature type="domain" description="Exostosin GT47" evidence="6">
    <location>
        <begin position="32"/>
        <end position="375"/>
    </location>
</feature>
<protein>
    <submittedName>
        <fullName evidence="7">Exostosin family protein</fullName>
    </submittedName>
</protein>
<organism evidence="7 8">
    <name type="scientific">Klebsormidium nitens</name>
    <name type="common">Green alga</name>
    <name type="synonym">Ulothrix nitens</name>
    <dbReference type="NCBI Taxonomy" id="105231"/>
    <lineage>
        <taxon>Eukaryota</taxon>
        <taxon>Viridiplantae</taxon>
        <taxon>Streptophyta</taxon>
        <taxon>Klebsormidiophyceae</taxon>
        <taxon>Klebsormidiales</taxon>
        <taxon>Klebsormidiaceae</taxon>
        <taxon>Klebsormidium</taxon>
    </lineage>
</organism>
<dbReference type="GO" id="GO:0016757">
    <property type="term" value="F:glycosyltransferase activity"/>
    <property type="evidence" value="ECO:0007669"/>
    <property type="project" value="InterPro"/>
</dbReference>
<keyword evidence="8" id="KW-1185">Reference proteome</keyword>
<keyword evidence="3" id="KW-0735">Signal-anchor</keyword>
<dbReference type="AlphaFoldDB" id="A0A0U9HJC2"/>
<sequence>MSSEAAGLGSFQPAEKQGAAVHPRSSCHPSQLVYVYDLPPQFNNGLIDSNECAERWYWAHPRNACIAYSSEHWGIGPPLRDEKFSALGSDPRLWADTGQHALELIYHHYMMNLYPCRTTNPQSAAAFYVPLYAGIQFHIHTSKECPETENCPQPPTLLRLGWEFDEWLRRLPYVERNGGRDHFLAMGFVTNFGVLDSTCCSSGLLNTPVTKDMTIIGIEPIVNHLDRQVNVPYPTAFHPVSLADHNTHQALIQASHRPILVSFAGSLDRTWGLDSGRQLRAALKEQCDARAKLCKLLDCNKECTIADQFELYMSSTFCLQPPGDSPTRRGIFDALQAGCIPVIFSYESVPYPEFLPADVKQYAVFIPKDDVIDLGSDVIELLERLPVAEILAKRQFIARLLPRLVYRNVNRTLHAVETTTGGNGNRRVLLGWESAYEVAIEAALRKIRDRLQ</sequence>
<feature type="region of interest" description="Disordered" evidence="5">
    <location>
        <begin position="1"/>
        <end position="23"/>
    </location>
</feature>
<evidence type="ECO:0000313" key="8">
    <source>
        <dbReference type="Proteomes" id="UP000054558"/>
    </source>
</evidence>
<evidence type="ECO:0000256" key="3">
    <source>
        <dbReference type="ARBA" id="ARBA00022968"/>
    </source>
</evidence>
<reference evidence="7 8" key="1">
    <citation type="journal article" date="2014" name="Nat. Commun.">
        <title>Klebsormidium flaccidum genome reveals primary factors for plant terrestrial adaptation.</title>
        <authorList>
            <person name="Hori K."/>
            <person name="Maruyama F."/>
            <person name="Fujisawa T."/>
            <person name="Togashi T."/>
            <person name="Yamamoto N."/>
            <person name="Seo M."/>
            <person name="Sato S."/>
            <person name="Yamada T."/>
            <person name="Mori H."/>
            <person name="Tajima N."/>
            <person name="Moriyama T."/>
            <person name="Ikeuchi M."/>
            <person name="Watanabe M."/>
            <person name="Wada H."/>
            <person name="Kobayashi K."/>
            <person name="Saito M."/>
            <person name="Masuda T."/>
            <person name="Sasaki-Sekimoto Y."/>
            <person name="Mashiguchi K."/>
            <person name="Awai K."/>
            <person name="Shimojima M."/>
            <person name="Masuda S."/>
            <person name="Iwai M."/>
            <person name="Nobusawa T."/>
            <person name="Narise T."/>
            <person name="Kondo S."/>
            <person name="Saito H."/>
            <person name="Sato R."/>
            <person name="Murakawa M."/>
            <person name="Ihara Y."/>
            <person name="Oshima-Yamada Y."/>
            <person name="Ohtaka K."/>
            <person name="Satoh M."/>
            <person name="Sonobe K."/>
            <person name="Ishii M."/>
            <person name="Ohtani R."/>
            <person name="Kanamori-Sato M."/>
            <person name="Honoki R."/>
            <person name="Miyazaki D."/>
            <person name="Mochizuki H."/>
            <person name="Umetsu J."/>
            <person name="Higashi K."/>
            <person name="Shibata D."/>
            <person name="Kamiya Y."/>
            <person name="Sato N."/>
            <person name="Nakamura Y."/>
            <person name="Tabata S."/>
            <person name="Ida S."/>
            <person name="Kurokawa K."/>
            <person name="Ohta H."/>
        </authorList>
    </citation>
    <scope>NUCLEOTIDE SEQUENCE [LARGE SCALE GENOMIC DNA]</scope>
    <source>
        <strain evidence="7 8">NIES-2285</strain>
    </source>
</reference>
<gene>
    <name evidence="7" type="ORF">KFL_000960020</name>
</gene>
<keyword evidence="3" id="KW-0812">Transmembrane</keyword>
<dbReference type="EMBL" id="DF237045">
    <property type="protein sequence ID" value="GAQ81951.1"/>
    <property type="molecule type" value="Genomic_DNA"/>
</dbReference>
<dbReference type="PANTHER" id="PTHR11062">
    <property type="entry name" value="EXOSTOSIN HEPARAN SULFATE GLYCOSYLTRANSFERASE -RELATED"/>
    <property type="match status" value="1"/>
</dbReference>
<dbReference type="Proteomes" id="UP000054558">
    <property type="component" value="Unassembled WGS sequence"/>
</dbReference>
<evidence type="ECO:0000259" key="6">
    <source>
        <dbReference type="Pfam" id="PF03016"/>
    </source>
</evidence>
<dbReference type="InterPro" id="IPR040911">
    <property type="entry name" value="Exostosin_GT47"/>
</dbReference>
<evidence type="ECO:0000313" key="7">
    <source>
        <dbReference type="EMBL" id="GAQ81951.1"/>
    </source>
</evidence>
<dbReference type="OrthoDB" id="1924787at2759"/>
<accession>A0A0U9HJC2</accession>
<dbReference type="Pfam" id="PF03016">
    <property type="entry name" value="Exostosin_GT47"/>
    <property type="match status" value="1"/>
</dbReference>